<keyword evidence="1" id="KW-1133">Transmembrane helix</keyword>
<dbReference type="EMBL" id="QKZR01000002">
    <property type="protein sequence ID" value="PZX40822.1"/>
    <property type="molecule type" value="Genomic_DNA"/>
</dbReference>
<evidence type="ECO:0000313" key="3">
    <source>
        <dbReference type="Proteomes" id="UP000248584"/>
    </source>
</evidence>
<evidence type="ECO:0000256" key="1">
    <source>
        <dbReference type="SAM" id="Phobius"/>
    </source>
</evidence>
<keyword evidence="1" id="KW-0812">Transmembrane</keyword>
<accession>A0ABX5PY99</accession>
<feature type="transmembrane region" description="Helical" evidence="1">
    <location>
        <begin position="62"/>
        <end position="82"/>
    </location>
</feature>
<comment type="caution">
    <text evidence="2">The sequence shown here is derived from an EMBL/GenBank/DDBJ whole genome shotgun (WGS) entry which is preliminary data.</text>
</comment>
<keyword evidence="1" id="KW-0472">Membrane</keyword>
<dbReference type="Proteomes" id="UP000248584">
    <property type="component" value="Unassembled WGS sequence"/>
</dbReference>
<evidence type="ECO:0000313" key="2">
    <source>
        <dbReference type="EMBL" id="PZX40822.1"/>
    </source>
</evidence>
<proteinExistence type="predicted"/>
<gene>
    <name evidence="2" type="ORF">LX97_01595</name>
</gene>
<organism evidence="2 3">
    <name type="scientific">Nonlabens dokdonensis</name>
    <dbReference type="NCBI Taxonomy" id="328515"/>
    <lineage>
        <taxon>Bacteria</taxon>
        <taxon>Pseudomonadati</taxon>
        <taxon>Bacteroidota</taxon>
        <taxon>Flavobacteriia</taxon>
        <taxon>Flavobacteriales</taxon>
        <taxon>Flavobacteriaceae</taxon>
        <taxon>Nonlabens</taxon>
    </lineage>
</organism>
<protein>
    <submittedName>
        <fullName evidence="2">Uncharacterized protein</fullName>
    </submittedName>
</protein>
<name>A0ABX5PY99_9FLAO</name>
<keyword evidence="3" id="KW-1185">Reference proteome</keyword>
<reference evidence="2 3" key="1">
    <citation type="submission" date="2018-06" db="EMBL/GenBank/DDBJ databases">
        <title>Genomic Encyclopedia of Archaeal and Bacterial Type Strains, Phase II (KMG-II): from individual species to whole genera.</title>
        <authorList>
            <person name="Goeker M."/>
        </authorList>
    </citation>
    <scope>NUCLEOTIDE SEQUENCE [LARGE SCALE GENOMIC DNA]</scope>
    <source>
        <strain evidence="2 3">DSM 17205</strain>
    </source>
</reference>
<sequence length="86" mass="9994">MVYLTCEKCNEEFPMALKGCPSCTDIGKKAKKKFIESEKNTSKGKYSEFDQYHNKSESKSIFTFRNILSFILITFAIVRIIIRLNK</sequence>